<dbReference type="RefSeq" id="WP_134713907.1">
    <property type="nucleotide sequence ID" value="NZ_SDKM01000003.1"/>
</dbReference>
<keyword evidence="2" id="KW-1185">Reference proteome</keyword>
<comment type="caution">
    <text evidence="1">The sequence shown here is derived from an EMBL/GenBank/DDBJ whole genome shotgun (WGS) entry which is preliminary data.</text>
</comment>
<evidence type="ECO:0000313" key="1">
    <source>
        <dbReference type="EMBL" id="RYP88302.1"/>
    </source>
</evidence>
<sequence length="75" mass="8387">MTSTITSFEAVRAPCGKQHGGEQFTSEDQQGLVTVDVRYTCGCHSHREEFHDGSVHFMTVNHHGKVLVDEELRGE</sequence>
<gene>
    <name evidence="1" type="ORF">EKO23_02935</name>
</gene>
<evidence type="ECO:0000313" key="2">
    <source>
        <dbReference type="Proteomes" id="UP000295198"/>
    </source>
</evidence>
<dbReference type="Proteomes" id="UP000295198">
    <property type="component" value="Unassembled WGS sequence"/>
</dbReference>
<organism evidence="1 2">
    <name type="scientific">Nocardioides guangzhouensis</name>
    <dbReference type="NCBI Taxonomy" id="2497878"/>
    <lineage>
        <taxon>Bacteria</taxon>
        <taxon>Bacillati</taxon>
        <taxon>Actinomycetota</taxon>
        <taxon>Actinomycetes</taxon>
        <taxon>Propionibacteriales</taxon>
        <taxon>Nocardioidaceae</taxon>
        <taxon>Nocardioides</taxon>
    </lineage>
</organism>
<dbReference type="EMBL" id="SDKM01000003">
    <property type="protein sequence ID" value="RYP88302.1"/>
    <property type="molecule type" value="Genomic_DNA"/>
</dbReference>
<dbReference type="OrthoDB" id="3828539at2"/>
<protein>
    <submittedName>
        <fullName evidence="1">Uncharacterized protein</fullName>
    </submittedName>
</protein>
<name>A0A4Q4ZJ36_9ACTN</name>
<accession>A0A4Q4ZJ36</accession>
<reference evidence="1 2" key="1">
    <citation type="submission" date="2019-01" db="EMBL/GenBank/DDBJ databases">
        <title>Nocardioides guangzhouensis sp. nov., an actinobacterium isolated from soil.</title>
        <authorList>
            <person name="Fu Y."/>
            <person name="Cai Y."/>
            <person name="Lin Z."/>
            <person name="Chen P."/>
        </authorList>
    </citation>
    <scope>NUCLEOTIDE SEQUENCE [LARGE SCALE GENOMIC DNA]</scope>
    <source>
        <strain evidence="1 2">130</strain>
    </source>
</reference>
<proteinExistence type="predicted"/>
<dbReference type="AlphaFoldDB" id="A0A4Q4ZJ36"/>